<accession>A0AAJ7J800</accession>
<evidence type="ECO:0000313" key="3">
    <source>
        <dbReference type="RefSeq" id="XP_017886382.1"/>
    </source>
</evidence>
<keyword evidence="2" id="KW-1185">Reference proteome</keyword>
<organism evidence="2 3">
    <name type="scientific">Ceratina calcarata</name>
    <dbReference type="NCBI Taxonomy" id="156304"/>
    <lineage>
        <taxon>Eukaryota</taxon>
        <taxon>Metazoa</taxon>
        <taxon>Ecdysozoa</taxon>
        <taxon>Arthropoda</taxon>
        <taxon>Hexapoda</taxon>
        <taxon>Insecta</taxon>
        <taxon>Pterygota</taxon>
        <taxon>Neoptera</taxon>
        <taxon>Endopterygota</taxon>
        <taxon>Hymenoptera</taxon>
        <taxon>Apocrita</taxon>
        <taxon>Aculeata</taxon>
        <taxon>Apoidea</taxon>
        <taxon>Anthophila</taxon>
        <taxon>Apidae</taxon>
        <taxon>Ceratina</taxon>
        <taxon>Zadontomerus</taxon>
    </lineage>
</organism>
<sequence length="682" mass="78368">MESSDQQITWKIIPNTVQSRMKDRSFVHKLIPSRKLRRTNKVMNAKMKRHGRINTYSEYVIMKTSVLRDLSDNTDTDNSDNFTDDDFTLVYKSETSLTNYLMETSRYKYSLVKESKPDDTDLNDQEISKSEPRSDNTNLEWRKIKRKRTDLSIGKETIKDASCAKVDKDYGKIGIDVLDNHKLSLNKSMENALTKKKSISMKERAVELPTKVISSNAVAFHTTTVQKTETNSQLENHGESEPNVDHNSCLGNNSSVIDKKKDQVLKVQTFDTCSKYQPKDSGIEEDAEEECLLQSKKHYKKCKSESLQKKRSITKCTDDMTYPDDLKSESSNVLTTDSEDRVLCGSKDVMRTESSTEETQKRKLMPKVIHTEIVNKDYKIVLDTPSTMKSLKSEVLNATNSYDGQIHETEELECDTEDHISISTKKRLQQLKRLNLTTDTDSSSSENDETYSNNFESMRSKLFNRTLNSSDSSASESDTISFKRKISTVKRNERLSQSDNVSQQSDDCLNNENNSLKRYVDRCSVFPFKKHKRKTSNSNPVSTCNSDQEEIVKVTETNLENQTVEQIVNEEPVLQRPHDLQEFIENENLKLQIPVPSFRFKDIGEDDIFIVDIPSAVLEKQLVGKRMVLTENKLKFGKRKYRMECKDTGNLSCVVATGKSRKPYKAVNIKPMKRIVVRERLR</sequence>
<reference evidence="3" key="1">
    <citation type="submission" date="2025-08" db="UniProtKB">
        <authorList>
            <consortium name="RefSeq"/>
        </authorList>
    </citation>
    <scope>IDENTIFICATION</scope>
    <source>
        <tissue evidence="3">Whole body</tissue>
    </source>
</reference>
<dbReference type="GeneID" id="108628754"/>
<name>A0AAJ7J800_9HYME</name>
<proteinExistence type="predicted"/>
<evidence type="ECO:0000256" key="1">
    <source>
        <dbReference type="SAM" id="MobiDB-lite"/>
    </source>
</evidence>
<dbReference type="AlphaFoldDB" id="A0AAJ7J800"/>
<evidence type="ECO:0000313" key="2">
    <source>
        <dbReference type="Proteomes" id="UP000694925"/>
    </source>
</evidence>
<feature type="region of interest" description="Disordered" evidence="1">
    <location>
        <begin position="115"/>
        <end position="139"/>
    </location>
</feature>
<dbReference type="RefSeq" id="XP_017886382.1">
    <property type="nucleotide sequence ID" value="XM_018030893.2"/>
</dbReference>
<gene>
    <name evidence="3" type="primary">LOC108628754</name>
</gene>
<protein>
    <submittedName>
        <fullName evidence="3">Uncharacterized protein LOC108628754</fullName>
    </submittedName>
</protein>
<dbReference type="KEGG" id="ccal:108628754"/>
<dbReference type="Proteomes" id="UP000694925">
    <property type="component" value="Unplaced"/>
</dbReference>